<keyword evidence="3" id="KW-1185">Reference proteome</keyword>
<evidence type="ECO:0000313" key="3">
    <source>
        <dbReference type="Proteomes" id="UP000219565"/>
    </source>
</evidence>
<gene>
    <name evidence="2" type="ORF">SAMN04244553_2543</name>
</gene>
<feature type="compositionally biased region" description="Polar residues" evidence="1">
    <location>
        <begin position="17"/>
        <end position="26"/>
    </location>
</feature>
<protein>
    <submittedName>
        <fullName evidence="2">Uncharacterized protein</fullName>
    </submittedName>
</protein>
<organism evidence="2 3">
    <name type="scientific">Nocardia amikacinitolerans</name>
    <dbReference type="NCBI Taxonomy" id="756689"/>
    <lineage>
        <taxon>Bacteria</taxon>
        <taxon>Bacillati</taxon>
        <taxon>Actinomycetota</taxon>
        <taxon>Actinomycetes</taxon>
        <taxon>Mycobacteriales</taxon>
        <taxon>Nocardiaceae</taxon>
        <taxon>Nocardia</taxon>
    </lineage>
</organism>
<feature type="region of interest" description="Disordered" evidence="1">
    <location>
        <begin position="16"/>
        <end position="37"/>
    </location>
</feature>
<evidence type="ECO:0000313" key="2">
    <source>
        <dbReference type="EMBL" id="SNY80967.1"/>
    </source>
</evidence>
<dbReference type="EMBL" id="OBEG01000002">
    <property type="protein sequence ID" value="SNY80967.1"/>
    <property type="molecule type" value="Genomic_DNA"/>
</dbReference>
<evidence type="ECO:0000256" key="1">
    <source>
        <dbReference type="SAM" id="MobiDB-lite"/>
    </source>
</evidence>
<name>A0A285LAA5_9NOCA</name>
<dbReference type="AlphaFoldDB" id="A0A285LAA5"/>
<accession>A0A285LAA5</accession>
<dbReference type="RefSeq" id="WP_143861407.1">
    <property type="nucleotide sequence ID" value="NZ_OBEG01000002.1"/>
</dbReference>
<reference evidence="2 3" key="1">
    <citation type="submission" date="2017-09" db="EMBL/GenBank/DDBJ databases">
        <authorList>
            <person name="Ehlers B."/>
            <person name="Leendertz F.H."/>
        </authorList>
    </citation>
    <scope>NUCLEOTIDE SEQUENCE [LARGE SCALE GENOMIC DNA]</scope>
    <source>
        <strain evidence="2 3">DSM 45537</strain>
    </source>
</reference>
<proteinExistence type="predicted"/>
<dbReference type="Proteomes" id="UP000219565">
    <property type="component" value="Unassembled WGS sequence"/>
</dbReference>
<sequence>MGLLSWLAEEAIDLIAGNSTEQTSGDQAPGVENLGHGEVDFIDPLEAAKDRIADDPELTSIENRLDSARETYREAAEAADIKPTASSVDSTLQMIDNVRNASPEQLSRWTTQLAGMNAVDSIHQSVAGQQADLSASKAHHQLMIDADKAKIDADSATARADDVIAKTKSDL</sequence>